<proteinExistence type="predicted"/>
<dbReference type="AlphaFoldDB" id="A0A2V5J3W2"/>
<evidence type="ECO:0000256" key="1">
    <source>
        <dbReference type="SAM" id="MobiDB-lite"/>
    </source>
</evidence>
<sequence>MIDNPDYALGQGPKPRFASRYADPGHAASSGSVLGSVGCGKITGEQIRTARLGGRLRGSSLDSVQDRRQPTMALGPLERSKYARASHPISQEGVRNCKVDLPTVLRIPVVFLSAVRCFGCRGRLGLWELDKSARFRASTAKSEMPAYHASTYLNGGVMLMRFENILYVMIINMPVEEEMEEA</sequence>
<organism evidence="2 3">
    <name type="scientific">Aspergillus indologenus CBS 114.80</name>
    <dbReference type="NCBI Taxonomy" id="1450541"/>
    <lineage>
        <taxon>Eukaryota</taxon>
        <taxon>Fungi</taxon>
        <taxon>Dikarya</taxon>
        <taxon>Ascomycota</taxon>
        <taxon>Pezizomycotina</taxon>
        <taxon>Eurotiomycetes</taxon>
        <taxon>Eurotiomycetidae</taxon>
        <taxon>Eurotiales</taxon>
        <taxon>Aspergillaceae</taxon>
        <taxon>Aspergillus</taxon>
        <taxon>Aspergillus subgen. Circumdati</taxon>
    </lineage>
</organism>
<reference evidence="2 3" key="1">
    <citation type="submission" date="2018-02" db="EMBL/GenBank/DDBJ databases">
        <title>The genomes of Aspergillus section Nigri reveals drivers in fungal speciation.</title>
        <authorList>
            <consortium name="DOE Joint Genome Institute"/>
            <person name="Vesth T.C."/>
            <person name="Nybo J."/>
            <person name="Theobald S."/>
            <person name="Brandl J."/>
            <person name="Frisvad J.C."/>
            <person name="Nielsen K.F."/>
            <person name="Lyhne E.K."/>
            <person name="Kogle M.E."/>
            <person name="Kuo A."/>
            <person name="Riley R."/>
            <person name="Clum A."/>
            <person name="Nolan M."/>
            <person name="Lipzen A."/>
            <person name="Salamov A."/>
            <person name="Henrissat B."/>
            <person name="Wiebenga A."/>
            <person name="De vries R.P."/>
            <person name="Grigoriev I.V."/>
            <person name="Mortensen U.H."/>
            <person name="Andersen M.R."/>
            <person name="Baker S.E."/>
        </authorList>
    </citation>
    <scope>NUCLEOTIDE SEQUENCE [LARGE SCALE GENOMIC DNA]</scope>
    <source>
        <strain evidence="2 3">CBS 114.80</strain>
    </source>
</reference>
<accession>A0A2V5J3W2</accession>
<gene>
    <name evidence="2" type="ORF">BP00DRAFT_425165</name>
</gene>
<name>A0A2V5J3W2_9EURO</name>
<dbReference type="EMBL" id="KZ825496">
    <property type="protein sequence ID" value="PYI32077.1"/>
    <property type="molecule type" value="Genomic_DNA"/>
</dbReference>
<feature type="region of interest" description="Disordered" evidence="1">
    <location>
        <begin position="1"/>
        <end position="23"/>
    </location>
</feature>
<evidence type="ECO:0000313" key="3">
    <source>
        <dbReference type="Proteomes" id="UP000248817"/>
    </source>
</evidence>
<keyword evidence="3" id="KW-1185">Reference proteome</keyword>
<evidence type="ECO:0000313" key="2">
    <source>
        <dbReference type="EMBL" id="PYI32077.1"/>
    </source>
</evidence>
<protein>
    <submittedName>
        <fullName evidence="2">Uncharacterized protein</fullName>
    </submittedName>
</protein>
<dbReference type="Proteomes" id="UP000248817">
    <property type="component" value="Unassembled WGS sequence"/>
</dbReference>